<keyword evidence="2" id="KW-1185">Reference proteome</keyword>
<gene>
    <name evidence="1" type="ORF">LAZ67_2003454</name>
</gene>
<name>A0ABY6K7H4_9ARAC</name>
<accession>A0ABY6K7H4</accession>
<dbReference type="Gene3D" id="3.10.10.10">
    <property type="entry name" value="HIV Type 1 Reverse Transcriptase, subunit A, domain 1"/>
    <property type="match status" value="1"/>
</dbReference>
<organism evidence="1 2">
    <name type="scientific">Cordylochernes scorpioides</name>
    <dbReference type="NCBI Taxonomy" id="51811"/>
    <lineage>
        <taxon>Eukaryota</taxon>
        <taxon>Metazoa</taxon>
        <taxon>Ecdysozoa</taxon>
        <taxon>Arthropoda</taxon>
        <taxon>Chelicerata</taxon>
        <taxon>Arachnida</taxon>
        <taxon>Pseudoscorpiones</taxon>
        <taxon>Cheliferoidea</taxon>
        <taxon>Chernetidae</taxon>
        <taxon>Cordylochernes</taxon>
    </lineage>
</organism>
<dbReference type="EMBL" id="CP092864">
    <property type="protein sequence ID" value="UYV63210.1"/>
    <property type="molecule type" value="Genomic_DNA"/>
</dbReference>
<dbReference type="Proteomes" id="UP001235939">
    <property type="component" value="Chromosome 02"/>
</dbReference>
<reference evidence="1 2" key="1">
    <citation type="submission" date="2022-01" db="EMBL/GenBank/DDBJ databases">
        <title>A chromosomal length assembly of Cordylochernes scorpioides.</title>
        <authorList>
            <person name="Zeh D."/>
            <person name="Zeh J."/>
        </authorList>
    </citation>
    <scope>NUCLEOTIDE SEQUENCE [LARGE SCALE GENOMIC DNA]</scope>
    <source>
        <strain evidence="1">IN4F17</strain>
        <tissue evidence="1">Whole Body</tissue>
    </source>
</reference>
<dbReference type="InterPro" id="IPR043502">
    <property type="entry name" value="DNA/RNA_pol_sf"/>
</dbReference>
<evidence type="ECO:0000313" key="2">
    <source>
        <dbReference type="Proteomes" id="UP001235939"/>
    </source>
</evidence>
<protein>
    <submittedName>
        <fullName evidence="1">K02A2.6-like</fullName>
    </submittedName>
</protein>
<proteinExistence type="predicted"/>
<evidence type="ECO:0000313" key="1">
    <source>
        <dbReference type="EMBL" id="UYV63210.1"/>
    </source>
</evidence>
<dbReference type="SUPFAM" id="SSF56672">
    <property type="entry name" value="DNA/RNA polymerases"/>
    <property type="match status" value="1"/>
</dbReference>
<sequence length="71" mass="7870">MIETLSEASSDITIILSDFNAKSPTWGSPVQDNKANRRRRIDLEKTAFITPDGLNQFKVMPFVLSNAPSTS</sequence>